<dbReference type="PANTHER" id="PTHR21245">
    <property type="entry name" value="HETEROGENEOUS NUCLEAR RIBONUCLEOPROTEIN"/>
    <property type="match status" value="1"/>
</dbReference>
<dbReference type="Pfam" id="PF00076">
    <property type="entry name" value="RRM_1"/>
    <property type="match status" value="1"/>
</dbReference>
<comment type="caution">
    <text evidence="4">The sequence shown here is derived from an EMBL/GenBank/DDBJ whole genome shotgun (WGS) entry which is preliminary data.</text>
</comment>
<keyword evidence="1 2" id="KW-0694">RNA-binding</keyword>
<organism evidence="4 5">
    <name type="scientific">Staurois parvus</name>
    <dbReference type="NCBI Taxonomy" id="386267"/>
    <lineage>
        <taxon>Eukaryota</taxon>
        <taxon>Metazoa</taxon>
        <taxon>Chordata</taxon>
        <taxon>Craniata</taxon>
        <taxon>Vertebrata</taxon>
        <taxon>Euteleostomi</taxon>
        <taxon>Amphibia</taxon>
        <taxon>Batrachia</taxon>
        <taxon>Anura</taxon>
        <taxon>Neobatrachia</taxon>
        <taxon>Ranoidea</taxon>
        <taxon>Ranidae</taxon>
        <taxon>Staurois</taxon>
    </lineage>
</organism>
<evidence type="ECO:0000256" key="2">
    <source>
        <dbReference type="PROSITE-ProRule" id="PRU00176"/>
    </source>
</evidence>
<keyword evidence="5" id="KW-1185">Reference proteome</keyword>
<evidence type="ECO:0000259" key="3">
    <source>
        <dbReference type="PROSITE" id="PS50102"/>
    </source>
</evidence>
<reference evidence="4" key="1">
    <citation type="submission" date="2023-05" db="EMBL/GenBank/DDBJ databases">
        <authorList>
            <person name="Stuckert A."/>
        </authorList>
    </citation>
    <scope>NUCLEOTIDE SEQUENCE</scope>
</reference>
<dbReference type="PROSITE" id="PS50102">
    <property type="entry name" value="RRM"/>
    <property type="match status" value="1"/>
</dbReference>
<name>A0ABN9EV18_9NEOB</name>
<gene>
    <name evidence="4" type="ORF">SPARVUS_LOCUS10786072</name>
</gene>
<dbReference type="SMART" id="SM00360">
    <property type="entry name" value="RRM"/>
    <property type="match status" value="1"/>
</dbReference>
<dbReference type="SUPFAM" id="SSF54928">
    <property type="entry name" value="RNA-binding domain, RBD"/>
    <property type="match status" value="1"/>
</dbReference>
<dbReference type="EMBL" id="CATNWA010015980">
    <property type="protein sequence ID" value="CAI9588680.1"/>
    <property type="molecule type" value="Genomic_DNA"/>
</dbReference>
<feature type="domain" description="RRM" evidence="3">
    <location>
        <begin position="61"/>
        <end position="139"/>
    </location>
</feature>
<proteinExistence type="predicted"/>
<dbReference type="InterPro" id="IPR012677">
    <property type="entry name" value="Nucleotide-bd_a/b_plait_sf"/>
</dbReference>
<dbReference type="Proteomes" id="UP001162483">
    <property type="component" value="Unassembled WGS sequence"/>
</dbReference>
<dbReference type="InterPro" id="IPR035979">
    <property type="entry name" value="RBD_domain_sf"/>
</dbReference>
<accession>A0ABN9EV18</accession>
<evidence type="ECO:0000256" key="1">
    <source>
        <dbReference type="ARBA" id="ARBA00022884"/>
    </source>
</evidence>
<evidence type="ECO:0000313" key="4">
    <source>
        <dbReference type="EMBL" id="CAI9588680.1"/>
    </source>
</evidence>
<dbReference type="InterPro" id="IPR000504">
    <property type="entry name" value="RRM_dom"/>
</dbReference>
<protein>
    <recommendedName>
        <fullName evidence="3">RRM domain-containing protein</fullName>
    </recommendedName>
</protein>
<evidence type="ECO:0000313" key="5">
    <source>
        <dbReference type="Proteomes" id="UP001162483"/>
    </source>
</evidence>
<sequence length="294" mass="33502">MDSNVRNPESEVWIRSLNKDNKDSLLEWTERCNISLVQVNGQRKYGGPPAGWVGEARPLGAEIFINNLPQEIYEDKIIPLFQTAGALYEFRLMMTFSGLNRGFGFARYTKVHHAELAVSMFHGYEILPGCKIGVCKSIEKCHLELDGLPCVLDKVTLTSVLREMTADLEKFSLFASRNVGMENLAILKYSSHRAATMAKRILCSHSLFGYRFQMKWMKNSIKKKLHLEALLKPHSSVIQMSLNVELEKKTRQYLGHRFKSQPWHHLPGVCMFSLCLRGFPPGTPVSSHTPKTCW</sequence>
<dbReference type="Gene3D" id="3.30.70.330">
    <property type="match status" value="1"/>
</dbReference>